<keyword evidence="1" id="KW-0812">Transmembrane</keyword>
<dbReference type="EMBL" id="UGNV01000004">
    <property type="protein sequence ID" value="STX55669.1"/>
    <property type="molecule type" value="Genomic_DNA"/>
</dbReference>
<protein>
    <submittedName>
        <fullName evidence="2">Uncharacterized protein</fullName>
    </submittedName>
</protein>
<dbReference type="AlphaFoldDB" id="A0A378JTS5"/>
<keyword evidence="3" id="KW-1185">Reference proteome</keyword>
<name>A0A378JTS5_9GAMM</name>
<evidence type="ECO:0000313" key="2">
    <source>
        <dbReference type="EMBL" id="STX55669.1"/>
    </source>
</evidence>
<keyword evidence="1" id="KW-0472">Membrane</keyword>
<dbReference type="Proteomes" id="UP000254968">
    <property type="component" value="Unassembled WGS sequence"/>
</dbReference>
<keyword evidence="1" id="KW-1133">Transmembrane helix</keyword>
<sequence length="247" mass="28584">MLNNMQRFLIKNIVELEFASNLGELEEHLLFYTALKKLFTGIELNLKEQNSLGNIIYRQYYDPTVCVRENTLTKIDEKEASLLFRAHLLICLIHQFNQQDDVSQKLYDLNWFKQQRAQLVNEAKTYLPFRFSLGNSIGQSPTFYIRCVLVISALIAFSPLLFRSTAEKTFEELGLPADGLMNYLSIVFLLCLASVASLSQVPSYYRQSNTFFKEQKSVETNFHSIIAELNNLIEQNDNNSYFSLRGE</sequence>
<proteinExistence type="predicted"/>
<reference evidence="2 3" key="1">
    <citation type="submission" date="2018-06" db="EMBL/GenBank/DDBJ databases">
        <authorList>
            <consortium name="Pathogen Informatics"/>
            <person name="Doyle S."/>
        </authorList>
    </citation>
    <scope>NUCLEOTIDE SEQUENCE [LARGE SCALE GENOMIC DNA]</scope>
    <source>
        <strain evidence="2 3">NCTC13315</strain>
    </source>
</reference>
<organism evidence="2 3">
    <name type="scientific">Legionella beliardensis</name>
    <dbReference type="NCBI Taxonomy" id="91822"/>
    <lineage>
        <taxon>Bacteria</taxon>
        <taxon>Pseudomonadati</taxon>
        <taxon>Pseudomonadota</taxon>
        <taxon>Gammaproteobacteria</taxon>
        <taxon>Legionellales</taxon>
        <taxon>Legionellaceae</taxon>
        <taxon>Legionella</taxon>
    </lineage>
</organism>
<evidence type="ECO:0000313" key="3">
    <source>
        <dbReference type="Proteomes" id="UP000254968"/>
    </source>
</evidence>
<accession>A0A378JTS5</accession>
<feature type="transmembrane region" description="Helical" evidence="1">
    <location>
        <begin position="143"/>
        <end position="162"/>
    </location>
</feature>
<feature type="transmembrane region" description="Helical" evidence="1">
    <location>
        <begin position="182"/>
        <end position="205"/>
    </location>
</feature>
<gene>
    <name evidence="2" type="ORF">NCTC13315_03040</name>
</gene>
<evidence type="ECO:0000256" key="1">
    <source>
        <dbReference type="SAM" id="Phobius"/>
    </source>
</evidence>